<dbReference type="EMBL" id="AP017624">
    <property type="protein sequence ID" value="BAV41519.1"/>
    <property type="molecule type" value="Genomic_DNA"/>
</dbReference>
<organism evidence="1 2">
    <name type="scientific">Mycobacterium ulcerans subsp. shinshuense</name>
    <dbReference type="NCBI Taxonomy" id="1124626"/>
    <lineage>
        <taxon>Bacteria</taxon>
        <taxon>Bacillati</taxon>
        <taxon>Actinomycetota</taxon>
        <taxon>Actinomycetes</taxon>
        <taxon>Mycobacteriales</taxon>
        <taxon>Mycobacteriaceae</taxon>
        <taxon>Mycobacterium</taxon>
        <taxon>Mycobacterium ulcerans group</taxon>
    </lineage>
</organism>
<dbReference type="InterPro" id="IPR010298">
    <property type="entry name" value="YacP-like"/>
</dbReference>
<sequence length="136" mass="15028">MHWIIDGMNVIGSRPDGWWKDRHGAMVALVHRLERWASEQDGAGGKDVTVIFERPPSAPICSSVLEVAHAPKAAANSADDEIVRRVAAEPQPRDVRVVTSDKLLVERVTNLGASTYRAERFRDLIDPRGAKHGGER</sequence>
<name>A0A1B4Y384_MYCUL</name>
<dbReference type="GeneID" id="93437000"/>
<dbReference type="Proteomes" id="UP000218067">
    <property type="component" value="Chromosome"/>
</dbReference>
<protein>
    <recommendedName>
        <fullName evidence="3">RNA-binding protein</fullName>
    </recommendedName>
</protein>
<reference evidence="1 2" key="1">
    <citation type="submission" date="2016-08" db="EMBL/GenBank/DDBJ databases">
        <title>Complete genome sequence of Mycobacterium shinshuense, a subspecies of M. ulcerans.</title>
        <authorList>
            <person name="Yoshida M."/>
            <person name="Ogura Y."/>
            <person name="Hayashi T."/>
            <person name="Hoshino Y."/>
        </authorList>
    </citation>
    <scope>NUCLEOTIDE SEQUENCE [LARGE SCALE GENOMIC DNA]</scope>
    <source>
        <strain evidence="2">ATCC 33728</strain>
    </source>
</reference>
<dbReference type="AlphaFoldDB" id="A0A1B4Y384"/>
<gene>
    <name evidence="1" type="ORF">SHTP_2393</name>
</gene>
<dbReference type="Pfam" id="PF05991">
    <property type="entry name" value="NYN_YacP"/>
    <property type="match status" value="1"/>
</dbReference>
<accession>A0A1B4Y384</accession>
<proteinExistence type="predicted"/>
<evidence type="ECO:0000313" key="1">
    <source>
        <dbReference type="EMBL" id="BAV41519.1"/>
    </source>
</evidence>
<dbReference type="RefSeq" id="WP_096370751.1">
    <property type="nucleotide sequence ID" value="NZ_AP017624.1"/>
</dbReference>
<evidence type="ECO:0008006" key="3">
    <source>
        <dbReference type="Google" id="ProtNLM"/>
    </source>
</evidence>
<evidence type="ECO:0000313" key="2">
    <source>
        <dbReference type="Proteomes" id="UP000218067"/>
    </source>
</evidence>